<evidence type="ECO:0000313" key="2">
    <source>
        <dbReference type="Proteomes" id="UP000010466"/>
    </source>
</evidence>
<sequence>MSRAFYYILQKKKKKGTCSFCSGKLINFYNDWPLKFSRTTYITNY</sequence>
<organism evidence="1 2">
    <name type="scientific">Mycoplasmopsis cynos (strain C142)</name>
    <name type="common">Mycoplasma cynos</name>
    <dbReference type="NCBI Taxonomy" id="1246955"/>
    <lineage>
        <taxon>Bacteria</taxon>
        <taxon>Bacillati</taxon>
        <taxon>Mycoplasmatota</taxon>
        <taxon>Mycoplasmoidales</taxon>
        <taxon>Metamycoplasmataceae</taxon>
        <taxon>Mycoplasmopsis</taxon>
    </lineage>
</organism>
<name>L0RVS9_MYCC1</name>
<gene>
    <name evidence="1" type="primary">MCYN0505</name>
    <name evidence="1" type="ordered locus">MCYN_0505</name>
</gene>
<dbReference type="HOGENOM" id="CLU_3202241_0_0_14"/>
<reference evidence="2" key="1">
    <citation type="journal article" date="2013" name="Genome Announc.">
        <title>Complete genome sequence of Mycoplasma cynos strain C142.</title>
        <authorList>
            <person name="Walker C.A."/>
            <person name="Mannering S.A."/>
            <person name="Shields S."/>
            <person name="Blake D.P."/>
            <person name="Brownlie J."/>
        </authorList>
    </citation>
    <scope>NUCLEOTIDE SEQUENCE [LARGE SCALE GENOMIC DNA]</scope>
    <source>
        <strain evidence="2">C142</strain>
    </source>
</reference>
<dbReference type="KEGG" id="mcy:MCYN_0505"/>
<dbReference type="STRING" id="1246955.MCYN_0505"/>
<dbReference type="EMBL" id="HF559394">
    <property type="protein sequence ID" value="CCP24237.1"/>
    <property type="molecule type" value="Genomic_DNA"/>
</dbReference>
<dbReference type="Proteomes" id="UP000010466">
    <property type="component" value="Chromosome"/>
</dbReference>
<dbReference type="AlphaFoldDB" id="L0RVS9"/>
<evidence type="ECO:0000313" key="1">
    <source>
        <dbReference type="EMBL" id="CCP24237.1"/>
    </source>
</evidence>
<keyword evidence="2" id="KW-1185">Reference proteome</keyword>
<accession>L0RVS9</accession>
<proteinExistence type="predicted"/>
<protein>
    <submittedName>
        <fullName evidence="1">Uncharacterized protein</fullName>
    </submittedName>
</protein>